<feature type="region of interest" description="Disordered" evidence="1">
    <location>
        <begin position="269"/>
        <end position="305"/>
    </location>
</feature>
<feature type="compositionally biased region" description="Low complexity" evidence="1">
    <location>
        <begin position="339"/>
        <end position="363"/>
    </location>
</feature>
<sequence>MYTEAAILSKSEKLQEACEFTIGSAANVDTGFGEDFANAMNAVEALQHMGATTTTHKHLIRLYRQKKGLRMTFPLFLPRNGTSAENDGTLRHPVGDQYAAQLTAAAKTHSINSIPFFNHRGARLAPAFLEHHLVGSVVEVWFSLDHYAVTGKGPNSVDTDTFTARIAQVPLLRRFSPGTPSLPLHCLNNPSTPITPPNFRQSRHHSAPVPPFNVPGPNTLPPTLVPSGSVINTPGVNTAINGDSSKPVTPVNLRKFLLPPAQPVSFNVPLRSSMPNSGGTPLTSASAASNPIRDGGAPSLPAEHDGILTDAATPTFVDALEILPVDDGNEHRDAVEAPQSSQSSSNVLDVSSAADPSAASSKAAGKRKVGSDFNEGVTFRKRARN</sequence>
<feature type="compositionally biased region" description="Polar residues" evidence="1">
    <location>
        <begin position="273"/>
        <end position="289"/>
    </location>
</feature>
<proteinExistence type="predicted"/>
<dbReference type="Proteomes" id="UP001140091">
    <property type="component" value="Unassembled WGS sequence"/>
</dbReference>
<feature type="non-terminal residue" evidence="2">
    <location>
        <position position="1"/>
    </location>
</feature>
<evidence type="ECO:0000256" key="1">
    <source>
        <dbReference type="SAM" id="MobiDB-lite"/>
    </source>
</evidence>
<dbReference type="EMBL" id="JANBPK010001089">
    <property type="protein sequence ID" value="KAJ2926032.1"/>
    <property type="molecule type" value="Genomic_DNA"/>
</dbReference>
<reference evidence="2" key="1">
    <citation type="submission" date="2022-06" db="EMBL/GenBank/DDBJ databases">
        <title>Genome Sequence of Candolleomyces eurysporus.</title>
        <authorList>
            <person name="Buettner E."/>
        </authorList>
    </citation>
    <scope>NUCLEOTIDE SEQUENCE</scope>
    <source>
        <strain evidence="2">VTCC 930004</strain>
    </source>
</reference>
<dbReference type="AlphaFoldDB" id="A0A9W8MDQ9"/>
<protein>
    <submittedName>
        <fullName evidence="2">Uncharacterized protein</fullName>
    </submittedName>
</protein>
<comment type="caution">
    <text evidence="2">The sequence shown here is derived from an EMBL/GenBank/DDBJ whole genome shotgun (WGS) entry which is preliminary data.</text>
</comment>
<feature type="region of interest" description="Disordered" evidence="1">
    <location>
        <begin position="330"/>
        <end position="385"/>
    </location>
</feature>
<dbReference type="OrthoDB" id="2843772at2759"/>
<accession>A0A9W8MDQ9</accession>
<name>A0A9W8MDQ9_9AGAR</name>
<organism evidence="2 3">
    <name type="scientific">Candolleomyces eurysporus</name>
    <dbReference type="NCBI Taxonomy" id="2828524"/>
    <lineage>
        <taxon>Eukaryota</taxon>
        <taxon>Fungi</taxon>
        <taxon>Dikarya</taxon>
        <taxon>Basidiomycota</taxon>
        <taxon>Agaricomycotina</taxon>
        <taxon>Agaricomycetes</taxon>
        <taxon>Agaricomycetidae</taxon>
        <taxon>Agaricales</taxon>
        <taxon>Agaricineae</taxon>
        <taxon>Psathyrellaceae</taxon>
        <taxon>Candolleomyces</taxon>
    </lineage>
</organism>
<evidence type="ECO:0000313" key="3">
    <source>
        <dbReference type="Proteomes" id="UP001140091"/>
    </source>
</evidence>
<gene>
    <name evidence="2" type="ORF">H1R20_g11064</name>
</gene>
<keyword evidence="3" id="KW-1185">Reference proteome</keyword>
<evidence type="ECO:0000313" key="2">
    <source>
        <dbReference type="EMBL" id="KAJ2926032.1"/>
    </source>
</evidence>